<keyword evidence="3" id="KW-1185">Reference proteome</keyword>
<evidence type="ECO:0000259" key="1">
    <source>
        <dbReference type="Pfam" id="PF02464"/>
    </source>
</evidence>
<dbReference type="NCBIfam" id="TIGR00199">
    <property type="entry name" value="PncC_domain"/>
    <property type="match status" value="1"/>
</dbReference>
<dbReference type="InterPro" id="IPR036653">
    <property type="entry name" value="CinA-like_C"/>
</dbReference>
<dbReference type="Proteomes" id="UP000055136">
    <property type="component" value="Chromosome"/>
</dbReference>
<protein>
    <submittedName>
        <fullName evidence="2">Damage-inducible protein CinA</fullName>
    </submittedName>
</protein>
<dbReference type="InterPro" id="IPR008136">
    <property type="entry name" value="CinA_C"/>
</dbReference>
<dbReference type="SUPFAM" id="SSF142433">
    <property type="entry name" value="CinA-like"/>
    <property type="match status" value="1"/>
</dbReference>
<dbReference type="EMBL" id="CP013099">
    <property type="protein sequence ID" value="ALP53963.1"/>
    <property type="molecule type" value="Genomic_DNA"/>
</dbReference>
<dbReference type="Gene3D" id="3.90.950.20">
    <property type="entry name" value="CinA-like"/>
    <property type="match status" value="1"/>
</dbReference>
<name>A0A0S2TFM4_9GAMM</name>
<dbReference type="Pfam" id="PF02464">
    <property type="entry name" value="CinA"/>
    <property type="match status" value="1"/>
</dbReference>
<dbReference type="AlphaFoldDB" id="A0A0S2TFM4"/>
<evidence type="ECO:0000313" key="3">
    <source>
        <dbReference type="Proteomes" id="UP000055136"/>
    </source>
</evidence>
<organism evidence="2 3">
    <name type="scientific">Candidatus Tenderia electrophaga</name>
    <dbReference type="NCBI Taxonomy" id="1748243"/>
    <lineage>
        <taxon>Bacteria</taxon>
        <taxon>Pseudomonadati</taxon>
        <taxon>Pseudomonadota</taxon>
        <taxon>Gammaproteobacteria</taxon>
        <taxon>Candidatus Tenderiales</taxon>
        <taxon>Candidatus Tenderiaceae</taxon>
        <taxon>Candidatus Tenderia</taxon>
    </lineage>
</organism>
<evidence type="ECO:0000313" key="2">
    <source>
        <dbReference type="EMBL" id="ALP53963.1"/>
    </source>
</evidence>
<dbReference type="STRING" id="1748243.Tel_12910"/>
<accession>A0A0S2TFM4</accession>
<dbReference type="KEGG" id="tee:Tel_12910"/>
<proteinExistence type="predicted"/>
<sequence length="162" mass="16703">MELVELARAVGERLDHLGLMLSTAESCTGGWVAQTLTAVPGSSSSFERGFVTYTNNAKHEMLGVSQDTLAQDGAVSEQTVREMAAGALTHSRAQVALAVSGVAGPSGGSPQKPVGTVCFGWARSGGEPISRTEHLGGDREAVRRQAVAIALQGVLDLLADDG</sequence>
<gene>
    <name evidence="2" type="ORF">Tel_12910</name>
</gene>
<reference evidence="2" key="1">
    <citation type="submission" date="2015-10" db="EMBL/GenBank/DDBJ databases">
        <title>Description of Candidatus Tenderia electrophaga gen. nov, sp. nov., an Uncultivated Electroautotroph from a Biocathode Enrichment.</title>
        <authorList>
            <person name="Eddie B.J."/>
            <person name="Malanoski A.P."/>
            <person name="Wang Z."/>
            <person name="Hall R.J."/>
            <person name="Oh S.D."/>
            <person name="Heiner C."/>
            <person name="Lin B."/>
            <person name="Strycharz-Glaven S.M."/>
        </authorList>
    </citation>
    <scope>NUCLEOTIDE SEQUENCE [LARGE SCALE GENOMIC DNA]</scope>
    <source>
        <strain evidence="2">NRL1</strain>
    </source>
</reference>
<feature type="domain" description="CinA C-terminal" evidence="1">
    <location>
        <begin position="5"/>
        <end position="157"/>
    </location>
</feature>